<keyword evidence="1 2" id="KW-0238">DNA-binding</keyword>
<keyword evidence="4" id="KW-1133">Transmembrane helix</keyword>
<comment type="subcellular location">
    <subcellularLocation>
        <location evidence="1 2">Nucleus</location>
    </subcellularLocation>
</comment>
<dbReference type="Proteomes" id="UP001164746">
    <property type="component" value="Chromosome 1"/>
</dbReference>
<feature type="transmembrane region" description="Helical" evidence="4">
    <location>
        <begin position="140"/>
        <end position="161"/>
    </location>
</feature>
<dbReference type="InterPro" id="IPR009057">
    <property type="entry name" value="Homeodomain-like_sf"/>
</dbReference>
<evidence type="ECO:0000256" key="2">
    <source>
        <dbReference type="RuleBase" id="RU000682"/>
    </source>
</evidence>
<evidence type="ECO:0000313" key="6">
    <source>
        <dbReference type="EMBL" id="WAQ94998.1"/>
    </source>
</evidence>
<evidence type="ECO:0000313" key="7">
    <source>
        <dbReference type="Proteomes" id="UP001164746"/>
    </source>
</evidence>
<evidence type="ECO:0000259" key="5">
    <source>
        <dbReference type="PROSITE" id="PS50071"/>
    </source>
</evidence>
<dbReference type="EMBL" id="CP111012">
    <property type="protein sequence ID" value="WAQ94998.1"/>
    <property type="molecule type" value="Genomic_DNA"/>
</dbReference>
<reference evidence="6" key="1">
    <citation type="submission" date="2022-11" db="EMBL/GenBank/DDBJ databases">
        <title>Centuries of genome instability and evolution in soft-shell clam transmissible cancer (bioRxiv).</title>
        <authorList>
            <person name="Hart S.F.M."/>
            <person name="Yonemitsu M.A."/>
            <person name="Giersch R.M."/>
            <person name="Beal B.F."/>
            <person name="Arriagada G."/>
            <person name="Davis B.W."/>
            <person name="Ostrander E.A."/>
            <person name="Goff S.P."/>
            <person name="Metzger M.J."/>
        </authorList>
    </citation>
    <scope>NUCLEOTIDE SEQUENCE</scope>
    <source>
        <strain evidence="6">MELC-2E11</strain>
        <tissue evidence="6">Siphon/mantle</tissue>
    </source>
</reference>
<proteinExistence type="predicted"/>
<feature type="DNA-binding region" description="Homeobox" evidence="1">
    <location>
        <begin position="38"/>
        <end position="97"/>
    </location>
</feature>
<keyword evidence="4" id="KW-0472">Membrane</keyword>
<feature type="compositionally biased region" description="Polar residues" evidence="3">
    <location>
        <begin position="188"/>
        <end position="202"/>
    </location>
</feature>
<dbReference type="CDD" id="cd00086">
    <property type="entry name" value="homeodomain"/>
    <property type="match status" value="1"/>
</dbReference>
<keyword evidence="1 2" id="KW-0539">Nucleus</keyword>
<dbReference type="Gene3D" id="1.10.10.60">
    <property type="entry name" value="Homeodomain-like"/>
    <property type="match status" value="1"/>
</dbReference>
<dbReference type="PANTHER" id="PTHR12560:SF0">
    <property type="entry name" value="LD18904P"/>
    <property type="match status" value="1"/>
</dbReference>
<evidence type="ECO:0000256" key="4">
    <source>
        <dbReference type="SAM" id="Phobius"/>
    </source>
</evidence>
<feature type="domain" description="Homeobox" evidence="5">
    <location>
        <begin position="36"/>
        <end position="96"/>
    </location>
</feature>
<dbReference type="Pfam" id="PF00046">
    <property type="entry name" value="Homeodomain"/>
    <property type="match status" value="1"/>
</dbReference>
<dbReference type="InterPro" id="IPR001356">
    <property type="entry name" value="HD"/>
</dbReference>
<feature type="region of interest" description="Disordered" evidence="3">
    <location>
        <begin position="182"/>
        <end position="202"/>
    </location>
</feature>
<name>A0ABY7DCH8_MYAAR</name>
<gene>
    <name evidence="6" type="ORF">MAR_007469</name>
</gene>
<evidence type="ECO:0000256" key="3">
    <source>
        <dbReference type="SAM" id="MobiDB-lite"/>
    </source>
</evidence>
<dbReference type="InterPro" id="IPR016439">
    <property type="entry name" value="Lag1/Lac1-like"/>
</dbReference>
<evidence type="ECO:0000256" key="1">
    <source>
        <dbReference type="PROSITE-ProRule" id="PRU00108"/>
    </source>
</evidence>
<sequence>MSRRKHRRHRGSVLLTKTEAISQLFPELLIIPLGYKLGIKKKKLVYVNAIPSLEEVYKTKKKPDDKQCMGLSKQLDMPLRQVQVWFRNKRNNDLTPPIKKFCDNASHGYGEQKTAGPTGQSRLIYSTAIEIFHFIDEPFFVYYFVNVFLLILQVLSLLWSWSIGKIIYNTLFAGGAEDIRSDTEEGDSLSSNGDLTQNGTTNGVDGSVTSADTIGHVNGANATSKVSNNGVIS</sequence>
<organism evidence="6 7">
    <name type="scientific">Mya arenaria</name>
    <name type="common">Soft-shell clam</name>
    <dbReference type="NCBI Taxonomy" id="6604"/>
    <lineage>
        <taxon>Eukaryota</taxon>
        <taxon>Metazoa</taxon>
        <taxon>Spiralia</taxon>
        <taxon>Lophotrochozoa</taxon>
        <taxon>Mollusca</taxon>
        <taxon>Bivalvia</taxon>
        <taxon>Autobranchia</taxon>
        <taxon>Heteroconchia</taxon>
        <taxon>Euheterodonta</taxon>
        <taxon>Imparidentia</taxon>
        <taxon>Neoheterodontei</taxon>
        <taxon>Myida</taxon>
        <taxon>Myoidea</taxon>
        <taxon>Myidae</taxon>
        <taxon>Mya</taxon>
    </lineage>
</organism>
<dbReference type="PROSITE" id="PS50071">
    <property type="entry name" value="HOMEOBOX_2"/>
    <property type="match status" value="1"/>
</dbReference>
<dbReference type="PANTHER" id="PTHR12560">
    <property type="entry name" value="LONGEVITY ASSURANCE FACTOR 1 LAG1"/>
    <property type="match status" value="1"/>
</dbReference>
<keyword evidence="1 2" id="KW-0371">Homeobox</keyword>
<keyword evidence="4" id="KW-0812">Transmembrane</keyword>
<accession>A0ABY7DCH8</accession>
<protein>
    <submittedName>
        <fullName evidence="6">CERS5-like protein</fullName>
    </submittedName>
</protein>
<dbReference type="SMART" id="SM00389">
    <property type="entry name" value="HOX"/>
    <property type="match status" value="1"/>
</dbReference>
<dbReference type="SUPFAM" id="SSF46689">
    <property type="entry name" value="Homeodomain-like"/>
    <property type="match status" value="1"/>
</dbReference>
<keyword evidence="7" id="KW-1185">Reference proteome</keyword>